<reference evidence="2 3" key="1">
    <citation type="journal article" date="2024" name="Commun. Biol.">
        <title>Comparative genomic analysis of thermophilic fungi reveals convergent evolutionary adaptations and gene losses.</title>
        <authorList>
            <person name="Steindorff A.S."/>
            <person name="Aguilar-Pontes M.V."/>
            <person name="Robinson A.J."/>
            <person name="Andreopoulos B."/>
            <person name="LaButti K."/>
            <person name="Kuo A."/>
            <person name="Mondo S."/>
            <person name="Riley R."/>
            <person name="Otillar R."/>
            <person name="Haridas S."/>
            <person name="Lipzen A."/>
            <person name="Grimwood J."/>
            <person name="Schmutz J."/>
            <person name="Clum A."/>
            <person name="Reid I.D."/>
            <person name="Moisan M.C."/>
            <person name="Butler G."/>
            <person name="Nguyen T.T.M."/>
            <person name="Dewar K."/>
            <person name="Conant G."/>
            <person name="Drula E."/>
            <person name="Henrissat B."/>
            <person name="Hansel C."/>
            <person name="Singer S."/>
            <person name="Hutchinson M.I."/>
            <person name="de Vries R.P."/>
            <person name="Natvig D.O."/>
            <person name="Powell A.J."/>
            <person name="Tsang A."/>
            <person name="Grigoriev I.V."/>
        </authorList>
    </citation>
    <scope>NUCLEOTIDE SEQUENCE [LARGE SCALE GENOMIC DNA]</scope>
    <source>
        <strain evidence="2 3">ATCC 24622</strain>
    </source>
</reference>
<protein>
    <recommendedName>
        <fullName evidence="4">AA1-like domain-containing protein</fullName>
    </recommendedName>
</protein>
<evidence type="ECO:0008006" key="4">
    <source>
        <dbReference type="Google" id="ProtNLM"/>
    </source>
</evidence>
<evidence type="ECO:0000313" key="3">
    <source>
        <dbReference type="Proteomes" id="UP001586593"/>
    </source>
</evidence>
<feature type="signal peptide" evidence="1">
    <location>
        <begin position="1"/>
        <end position="29"/>
    </location>
</feature>
<gene>
    <name evidence="2" type="ORF">VTK73DRAFT_9697</name>
</gene>
<organism evidence="2 3">
    <name type="scientific">Phialemonium thermophilum</name>
    <dbReference type="NCBI Taxonomy" id="223376"/>
    <lineage>
        <taxon>Eukaryota</taxon>
        <taxon>Fungi</taxon>
        <taxon>Dikarya</taxon>
        <taxon>Ascomycota</taxon>
        <taxon>Pezizomycotina</taxon>
        <taxon>Sordariomycetes</taxon>
        <taxon>Sordariomycetidae</taxon>
        <taxon>Cephalothecales</taxon>
        <taxon>Cephalothecaceae</taxon>
        <taxon>Phialemonium</taxon>
    </lineage>
</organism>
<comment type="caution">
    <text evidence="2">The sequence shown here is derived from an EMBL/GenBank/DDBJ whole genome shotgun (WGS) entry which is preliminary data.</text>
</comment>
<dbReference type="Proteomes" id="UP001586593">
    <property type="component" value="Unassembled WGS sequence"/>
</dbReference>
<proteinExistence type="predicted"/>
<keyword evidence="3" id="KW-1185">Reference proteome</keyword>
<sequence length="179" mass="19139">MATKDRLAIALLLLVTVLVGGVLVDPLQSLPIPRPPVHDDDGNDDNCTAASLALHHMTTYQVILAYTNSSTCDNTVVFQLYNPAISVDAQCAAYGPTVGVSPTNRSSSSSSLAGDGWHSCFVESRDPRVAASFRFDFARREVTVNETWVCDDAGDGKQSYVSPSSRIRTLSSVPTCSAK</sequence>
<evidence type="ECO:0000313" key="2">
    <source>
        <dbReference type="EMBL" id="KAL1850222.1"/>
    </source>
</evidence>
<name>A0ABR3W0T6_9PEZI</name>
<keyword evidence="1" id="KW-0732">Signal</keyword>
<dbReference type="EMBL" id="JAZHXJ010000837">
    <property type="protein sequence ID" value="KAL1850222.1"/>
    <property type="molecule type" value="Genomic_DNA"/>
</dbReference>
<evidence type="ECO:0000256" key="1">
    <source>
        <dbReference type="SAM" id="SignalP"/>
    </source>
</evidence>
<accession>A0ABR3W0T6</accession>
<feature type="chain" id="PRO_5046540103" description="AA1-like domain-containing protein" evidence="1">
    <location>
        <begin position="30"/>
        <end position="179"/>
    </location>
</feature>